<protein>
    <submittedName>
        <fullName evidence="1">Uncharacterized protein</fullName>
    </submittedName>
</protein>
<evidence type="ECO:0000313" key="2">
    <source>
        <dbReference type="Proteomes" id="UP000694892"/>
    </source>
</evidence>
<proteinExistence type="predicted"/>
<name>A0A974E1I1_XENLA</name>
<dbReference type="AlphaFoldDB" id="A0A974E1I1"/>
<accession>A0A974E1I1</accession>
<gene>
    <name evidence="1" type="ORF">XELAEV_18007821mg</name>
</gene>
<evidence type="ECO:0000313" key="1">
    <source>
        <dbReference type="EMBL" id="OCU02060.1"/>
    </source>
</evidence>
<reference evidence="2" key="1">
    <citation type="journal article" date="2016" name="Nature">
        <title>Genome evolution in the allotetraploid frog Xenopus laevis.</title>
        <authorList>
            <person name="Session A.M."/>
            <person name="Uno Y."/>
            <person name="Kwon T."/>
            <person name="Chapman J.A."/>
            <person name="Toyoda A."/>
            <person name="Takahashi S."/>
            <person name="Fukui A."/>
            <person name="Hikosaka A."/>
            <person name="Suzuki A."/>
            <person name="Kondo M."/>
            <person name="van Heeringen S.J."/>
            <person name="Quigley I."/>
            <person name="Heinz S."/>
            <person name="Ogino H."/>
            <person name="Ochi H."/>
            <person name="Hellsten U."/>
            <person name="Lyons J.B."/>
            <person name="Simakov O."/>
            <person name="Putnam N."/>
            <person name="Stites J."/>
            <person name="Kuroki Y."/>
            <person name="Tanaka T."/>
            <person name="Michiue T."/>
            <person name="Watanabe M."/>
            <person name="Bogdanovic O."/>
            <person name="Lister R."/>
            <person name="Georgiou G."/>
            <person name="Paranjpe S.S."/>
            <person name="van Kruijsbergen I."/>
            <person name="Shu S."/>
            <person name="Carlson J."/>
            <person name="Kinoshita T."/>
            <person name="Ohta Y."/>
            <person name="Mawaribuchi S."/>
            <person name="Jenkins J."/>
            <person name="Grimwood J."/>
            <person name="Schmutz J."/>
            <person name="Mitros T."/>
            <person name="Mozaffari S.V."/>
            <person name="Suzuki Y."/>
            <person name="Haramoto Y."/>
            <person name="Yamamoto T.S."/>
            <person name="Takagi C."/>
            <person name="Heald R."/>
            <person name="Miller K."/>
            <person name="Haudenschild C."/>
            <person name="Kitzman J."/>
            <person name="Nakayama T."/>
            <person name="Izutsu Y."/>
            <person name="Robert J."/>
            <person name="Fortriede J."/>
            <person name="Burns K."/>
            <person name="Lotay V."/>
            <person name="Karimi K."/>
            <person name="Yasuoka Y."/>
            <person name="Dichmann D.S."/>
            <person name="Flajnik M.F."/>
            <person name="Houston D.W."/>
            <person name="Shendure J."/>
            <person name="DuPasquier L."/>
            <person name="Vize P.D."/>
            <person name="Zorn A.M."/>
            <person name="Ito M."/>
            <person name="Marcotte E.M."/>
            <person name="Wallingford J.B."/>
            <person name="Ito Y."/>
            <person name="Asashima M."/>
            <person name="Ueno N."/>
            <person name="Matsuda Y."/>
            <person name="Veenstra G.J."/>
            <person name="Fujiyama A."/>
            <person name="Harland R.M."/>
            <person name="Taira M."/>
            <person name="Rokhsar D.S."/>
        </authorList>
    </citation>
    <scope>NUCLEOTIDE SEQUENCE [LARGE SCALE GENOMIC DNA]</scope>
    <source>
        <strain evidence="2">J</strain>
    </source>
</reference>
<dbReference type="Proteomes" id="UP000694892">
    <property type="component" value="Chromosome 1L"/>
</dbReference>
<sequence>MCFTLFRNSHLFFFSCNTVMNQGRKCMASCLVSCPTMCSLLCTRMLWLASLCNIIVHLLKAALSHYLYLTDRIQSAIHYACTGGLGAVQSCFAVEGIVASDVLECKLLQF</sequence>
<organism evidence="1 2">
    <name type="scientific">Xenopus laevis</name>
    <name type="common">African clawed frog</name>
    <dbReference type="NCBI Taxonomy" id="8355"/>
    <lineage>
        <taxon>Eukaryota</taxon>
        <taxon>Metazoa</taxon>
        <taxon>Chordata</taxon>
        <taxon>Craniata</taxon>
        <taxon>Vertebrata</taxon>
        <taxon>Euteleostomi</taxon>
        <taxon>Amphibia</taxon>
        <taxon>Batrachia</taxon>
        <taxon>Anura</taxon>
        <taxon>Pipoidea</taxon>
        <taxon>Pipidae</taxon>
        <taxon>Xenopodinae</taxon>
        <taxon>Xenopus</taxon>
        <taxon>Xenopus</taxon>
    </lineage>
</organism>
<dbReference type="EMBL" id="CM004466">
    <property type="protein sequence ID" value="OCU02060.1"/>
    <property type="molecule type" value="Genomic_DNA"/>
</dbReference>